<evidence type="ECO:0000256" key="2">
    <source>
        <dbReference type="ARBA" id="ARBA00022723"/>
    </source>
</evidence>
<keyword evidence="4" id="KW-0411">Iron-sulfur</keyword>
<name>A0ABY5M8W8_9ACTN</name>
<sequence length="509" mass="54073">MKPSSSRGTSLWQDRPEPIADEPLPQGAVVDDIVVGAGITGLTTALLLARAGRRVVVLDAGVVGSLASGHTTAKVSLLQGTKYSRMLRYQSKQVARAYVEGNLEGQQWMLRFCDDHGVPYQVRDAVTYASSPEQRSTLDDELQASRTVGLDTYAVRELDVPFPQFGGVVLPDQAQIDPMDLLSALVDQIRAHGGSVHQGHRVVGVTHRGRRVVRLEDGTSLDADHVVLATGTPILDRGLYFAKLEPMRSYALAFDAPDVVVPHGMYLSAGSPSRSVRDAPGGKLVIGGSGHSVGRTSSERAHVDELRAWTAVHFPGATETHTWSAQDYRSHDSVPYIGPMPRGGGRIYVATGFDKWGMAAGVMAGRSISAEILDQAPSWQKTMSRRVTGPSGAFHVASINAKVGAAAAVSAVSAELKPAPAEPAEGEGIVGRRGVVPVGVSTVDGTTCAVRAICTHLGGVLEWNDNERTWDCPLHASRFAPDGTVIEGPAVRPLTRLDESPAPTAQEQS</sequence>
<dbReference type="Proteomes" id="UP001316184">
    <property type="component" value="Chromosome"/>
</dbReference>
<dbReference type="EMBL" id="CP102173">
    <property type="protein sequence ID" value="UUP13212.1"/>
    <property type="molecule type" value="Genomic_DNA"/>
</dbReference>
<keyword evidence="9" id="KW-1185">Reference proteome</keyword>
<evidence type="ECO:0000259" key="7">
    <source>
        <dbReference type="PROSITE" id="PS51296"/>
    </source>
</evidence>
<evidence type="ECO:0000256" key="4">
    <source>
        <dbReference type="ARBA" id="ARBA00023014"/>
    </source>
</evidence>
<keyword evidence="2" id="KW-0479">Metal-binding</keyword>
<dbReference type="InterPro" id="IPR036922">
    <property type="entry name" value="Rieske_2Fe-2S_sf"/>
</dbReference>
<protein>
    <submittedName>
        <fullName evidence="8">FAD-dependent oxidoreductase</fullName>
    </submittedName>
</protein>
<feature type="compositionally biased region" description="Polar residues" evidence="6">
    <location>
        <begin position="1"/>
        <end position="12"/>
    </location>
</feature>
<evidence type="ECO:0000256" key="5">
    <source>
        <dbReference type="ARBA" id="ARBA00023157"/>
    </source>
</evidence>
<evidence type="ECO:0000313" key="9">
    <source>
        <dbReference type="Proteomes" id="UP001316184"/>
    </source>
</evidence>
<dbReference type="Gene3D" id="2.102.10.10">
    <property type="entry name" value="Rieske [2Fe-2S] iron-sulphur domain"/>
    <property type="match status" value="1"/>
</dbReference>
<keyword evidence="1" id="KW-0001">2Fe-2S</keyword>
<dbReference type="PANTHER" id="PTHR13847">
    <property type="entry name" value="SARCOSINE DEHYDROGENASE-RELATED"/>
    <property type="match status" value="1"/>
</dbReference>
<reference evidence="8 9" key="1">
    <citation type="submission" date="2022-08" db="EMBL/GenBank/DDBJ databases">
        <title>novel species in genus Aeromicrobium.</title>
        <authorList>
            <person name="Ye L."/>
        </authorList>
    </citation>
    <scope>NUCLEOTIDE SEQUENCE [LARGE SCALE GENOMIC DNA]</scope>
    <source>
        <strain evidence="9">zg-Y1379</strain>
    </source>
</reference>
<dbReference type="SUPFAM" id="SSF50022">
    <property type="entry name" value="ISP domain"/>
    <property type="match status" value="1"/>
</dbReference>
<dbReference type="SUPFAM" id="SSF51905">
    <property type="entry name" value="FAD/NAD(P)-binding domain"/>
    <property type="match status" value="1"/>
</dbReference>
<keyword evidence="5" id="KW-1015">Disulfide bond</keyword>
<evidence type="ECO:0000256" key="3">
    <source>
        <dbReference type="ARBA" id="ARBA00023004"/>
    </source>
</evidence>
<organism evidence="8 9">
    <name type="scientific">Aeromicrobium wangtongii</name>
    <dbReference type="NCBI Taxonomy" id="2969247"/>
    <lineage>
        <taxon>Bacteria</taxon>
        <taxon>Bacillati</taxon>
        <taxon>Actinomycetota</taxon>
        <taxon>Actinomycetes</taxon>
        <taxon>Propionibacteriales</taxon>
        <taxon>Nocardioidaceae</taxon>
        <taxon>Aeromicrobium</taxon>
    </lineage>
</organism>
<dbReference type="RefSeq" id="WP_232400603.1">
    <property type="nucleotide sequence ID" value="NZ_CP102173.1"/>
</dbReference>
<proteinExistence type="predicted"/>
<dbReference type="InterPro" id="IPR006076">
    <property type="entry name" value="FAD-dep_OxRdtase"/>
</dbReference>
<dbReference type="Pfam" id="PF00355">
    <property type="entry name" value="Rieske"/>
    <property type="match status" value="1"/>
</dbReference>
<dbReference type="InterPro" id="IPR036188">
    <property type="entry name" value="FAD/NAD-bd_sf"/>
</dbReference>
<dbReference type="Gene3D" id="3.30.9.10">
    <property type="entry name" value="D-Amino Acid Oxidase, subunit A, domain 2"/>
    <property type="match status" value="1"/>
</dbReference>
<keyword evidence="3" id="KW-0408">Iron</keyword>
<gene>
    <name evidence="8" type="ORF">NQV15_15350</name>
</gene>
<evidence type="ECO:0000256" key="6">
    <source>
        <dbReference type="SAM" id="MobiDB-lite"/>
    </source>
</evidence>
<dbReference type="InterPro" id="IPR005805">
    <property type="entry name" value="Rieske_Fe-S_prot_C"/>
</dbReference>
<dbReference type="PANTHER" id="PTHR13847:SF274">
    <property type="entry name" value="RIESKE 2FE-2S IRON-SULFUR PROTEIN YHFW-RELATED"/>
    <property type="match status" value="1"/>
</dbReference>
<accession>A0ABY5M8W8</accession>
<dbReference type="InterPro" id="IPR017941">
    <property type="entry name" value="Rieske_2Fe-2S"/>
</dbReference>
<dbReference type="Pfam" id="PF01266">
    <property type="entry name" value="DAO"/>
    <property type="match status" value="1"/>
</dbReference>
<dbReference type="PROSITE" id="PS51296">
    <property type="entry name" value="RIESKE"/>
    <property type="match status" value="1"/>
</dbReference>
<evidence type="ECO:0000256" key="1">
    <source>
        <dbReference type="ARBA" id="ARBA00022714"/>
    </source>
</evidence>
<dbReference type="PRINTS" id="PR00162">
    <property type="entry name" value="RIESKE"/>
</dbReference>
<feature type="region of interest" description="Disordered" evidence="6">
    <location>
        <begin position="1"/>
        <end position="23"/>
    </location>
</feature>
<feature type="domain" description="Rieske" evidence="7">
    <location>
        <begin position="418"/>
        <end position="497"/>
    </location>
</feature>
<evidence type="ECO:0000313" key="8">
    <source>
        <dbReference type="EMBL" id="UUP13212.1"/>
    </source>
</evidence>
<dbReference type="Gene3D" id="3.50.50.60">
    <property type="entry name" value="FAD/NAD(P)-binding domain"/>
    <property type="match status" value="1"/>
</dbReference>